<dbReference type="HOGENOM" id="CLU_044063_3_0_6"/>
<evidence type="ECO:0000313" key="6">
    <source>
        <dbReference type="Proteomes" id="UP000001019"/>
    </source>
</evidence>
<keyword evidence="2" id="KW-0560">Oxidoreductase</keyword>
<dbReference type="FunFam" id="3.40.50.720:FF:000333">
    <property type="entry name" value="Shikimate 5-dehydrogenase"/>
    <property type="match status" value="1"/>
</dbReference>
<evidence type="ECO:0000256" key="1">
    <source>
        <dbReference type="ARBA" id="ARBA00022857"/>
    </source>
</evidence>
<protein>
    <submittedName>
        <fullName evidence="4">Shikimate 5-dehydrogenase</fullName>
    </submittedName>
    <submittedName>
        <fullName evidence="5">Shikimate dehydrogenase</fullName>
    </submittedName>
</protein>
<dbReference type="GO" id="GO:0004764">
    <property type="term" value="F:shikimate 3-dehydrogenase (NADP+) activity"/>
    <property type="evidence" value="ECO:0007669"/>
    <property type="project" value="InterPro"/>
</dbReference>
<keyword evidence="1" id="KW-0521">NADP</keyword>
<reference evidence="4 7" key="1">
    <citation type="journal article" date="2002" name="J. Bacteriol.">
        <title>Genome sequence of Yersinia pestis KIM.</title>
        <authorList>
            <person name="Deng W."/>
            <person name="Burland V."/>
            <person name="Plunkett G.III."/>
            <person name="Boutin A."/>
            <person name="Mayhew G.F."/>
            <person name="Liss P."/>
            <person name="Perna N.T."/>
            <person name="Rose D.J."/>
            <person name="Mau B."/>
            <person name="Zhou S."/>
            <person name="Schwartz D.C."/>
            <person name="Fetherston J.D."/>
            <person name="Lindler L.E."/>
            <person name="Brubaker R.R."/>
            <person name="Plana G.V."/>
            <person name="Straley S.C."/>
            <person name="McDonough K.A."/>
            <person name="Nilles M.L."/>
            <person name="Matson J.S."/>
            <person name="Blattner F.R."/>
            <person name="Perry R.D."/>
        </authorList>
    </citation>
    <scope>NUCLEOTIDE SEQUENCE [LARGE SCALE GENOMIC DNA]</scope>
    <source>
        <strain evidence="4">KIM</strain>
        <strain evidence="7">KIM10+ / Biovar Mediaevalis</strain>
    </source>
</reference>
<dbReference type="FunFam" id="3.40.50.10860:FF:000014">
    <property type="entry name" value="Shikimate 5-dehydrogenase"/>
    <property type="match status" value="1"/>
</dbReference>
<name>Q0WGG7_YERPE</name>
<reference evidence="6" key="3">
    <citation type="journal article" date="2004" name="DNA Res.">
        <title>Complete genome sequence of Yersinia pestis strain 91001, an isolate avirulent to humans.</title>
        <authorList>
            <person name="Song Y."/>
            <person name="Tong Z."/>
            <person name="Wang J."/>
            <person name="Wang L."/>
            <person name="Guo Z."/>
            <person name="Han Y."/>
            <person name="Zhang J."/>
            <person name="Pei D."/>
            <person name="Zhou D."/>
            <person name="Qin H."/>
            <person name="Pang X."/>
            <person name="Han Y."/>
            <person name="Zhai J."/>
            <person name="Li M."/>
            <person name="Cui B."/>
            <person name="Qi Z."/>
            <person name="Jin L."/>
            <person name="Dai R."/>
            <person name="Chen F."/>
            <person name="Li S."/>
            <person name="Ye C."/>
            <person name="Du Z."/>
            <person name="Lin W."/>
            <person name="Wang J."/>
            <person name="Yu J."/>
            <person name="Yang H."/>
            <person name="Wang J."/>
            <person name="Huang P."/>
            <person name="Yang R."/>
        </authorList>
    </citation>
    <scope>NUCLEOTIDE SEQUENCE [LARGE SCALE GENOMIC DNA]</scope>
    <source>
        <strain evidence="6">91001 / Biovar Mediaevalis</strain>
    </source>
</reference>
<reference evidence="5" key="4">
    <citation type="submission" date="2016-05" db="EMBL/GenBank/DDBJ databases">
        <title>Reannotation of Yersinia pestis strain 91001 based on omics data.</title>
        <authorList>
            <person name="Yiqing M."/>
        </authorList>
    </citation>
    <scope>NUCLEOTIDE SEQUENCE</scope>
    <source>
        <strain evidence="5">91001</strain>
    </source>
</reference>
<evidence type="ECO:0000313" key="4">
    <source>
        <dbReference type="EMBL" id="AAM85337.1"/>
    </source>
</evidence>
<dbReference type="KEGG" id="ypm:YP_2244"/>
<dbReference type="Pfam" id="PF08501">
    <property type="entry name" value="Shikimate_dh_N"/>
    <property type="match status" value="1"/>
</dbReference>
<dbReference type="NCBIfam" id="NF009202">
    <property type="entry name" value="PRK12550.1"/>
    <property type="match status" value="1"/>
</dbReference>
<evidence type="ECO:0000259" key="3">
    <source>
        <dbReference type="Pfam" id="PF08501"/>
    </source>
</evidence>
<organism evidence="4 7">
    <name type="scientific">Yersinia pestis</name>
    <dbReference type="NCBI Taxonomy" id="632"/>
    <lineage>
        <taxon>Bacteria</taxon>
        <taxon>Pseudomonadati</taxon>
        <taxon>Pseudomonadota</taxon>
        <taxon>Gammaproteobacteria</taxon>
        <taxon>Enterobacterales</taxon>
        <taxon>Yersiniaceae</taxon>
        <taxon>Yersinia</taxon>
    </lineage>
</organism>
<dbReference type="EMBL" id="AE017042">
    <property type="protein sequence ID" value="AAS62450.1"/>
    <property type="molecule type" value="Genomic_DNA"/>
</dbReference>
<dbReference type="InterPro" id="IPR022893">
    <property type="entry name" value="Shikimate_DH_fam"/>
</dbReference>
<dbReference type="PANTHER" id="PTHR21089">
    <property type="entry name" value="SHIKIMATE DEHYDROGENASE"/>
    <property type="match status" value="1"/>
</dbReference>
<dbReference type="SUPFAM" id="SSF51735">
    <property type="entry name" value="NAD(P)-binding Rossmann-fold domains"/>
    <property type="match status" value="1"/>
</dbReference>
<gene>
    <name evidence="5" type="primary">aroE2</name>
    <name evidence="4" type="ordered locus">y1769</name>
    <name evidence="5" type="ordered locus">YP_2244</name>
</gene>
<dbReference type="Gene3D" id="3.40.50.720">
    <property type="entry name" value="NAD(P)-binding Rossmann-like Domain"/>
    <property type="match status" value="1"/>
</dbReference>
<proteinExistence type="predicted"/>
<evidence type="ECO:0000313" key="7">
    <source>
        <dbReference type="Proteomes" id="UP000002490"/>
    </source>
</evidence>
<sequence>MLSRYNGSQWADAIDIKVKKMTRYLNKDTTVCISLAARPSNFGTRFHNFLYDALDLDYLYKAFTTNDLAAAIGGVRALGFRGCAISMPFKEAVIPMVDEMDPSAKAINSVNTLVNTGGYLKAYNTDYIAIAKLLQEYQVPVDNVFALRGSGGMAKAVAFALKNAGFKQGYIIATNEKTGKQLAEQSGYIYRPDMQNIQADMLINATPVGMAGGADADKLAFTETEVDRAKIVFDVVALPAVTPLIRYAQTQGKTVITGAEVFAIQAVEQFVLYTGIRPSQALFEQAAAYARG</sequence>
<dbReference type="PANTHER" id="PTHR21089:SF9">
    <property type="entry name" value="SHIKIMATE DEHYDROGENASE-LIKE PROTEIN HI_0607"/>
    <property type="match status" value="1"/>
</dbReference>
<dbReference type="KEGG" id="ypk:y1769"/>
<dbReference type="InterPro" id="IPR013708">
    <property type="entry name" value="Shikimate_DH-bd_N"/>
</dbReference>
<dbReference type="SUPFAM" id="SSF53223">
    <property type="entry name" value="Aminoacid dehydrogenase-like, N-terminal domain"/>
    <property type="match status" value="1"/>
</dbReference>
<dbReference type="AlphaFoldDB" id="Q0WGG7"/>
<reference evidence="5" key="2">
    <citation type="submission" date="2003-04" db="EMBL/GenBank/DDBJ databases">
        <authorList>
            <person name="Song Y."/>
            <person name="Tong Z."/>
            <person name="Wang L."/>
            <person name="Han Y."/>
            <person name="Zhang J."/>
            <person name="Pei D."/>
            <person name="Wang J."/>
            <person name="Zhou D."/>
            <person name="Han Y."/>
            <person name="Pang X."/>
            <person name="Zhai J."/>
            <person name="Chen F."/>
            <person name="Qin H."/>
            <person name="Wang J."/>
            <person name="Li S."/>
            <person name="Guo Z."/>
            <person name="Ye C."/>
            <person name="Du Z."/>
            <person name="Lin W."/>
            <person name="Wang J."/>
            <person name="Yu J."/>
            <person name="Yang H."/>
            <person name="Wang J."/>
            <person name="Huang P."/>
            <person name="Yang R."/>
        </authorList>
    </citation>
    <scope>NUCLEOTIDE SEQUENCE</scope>
    <source>
        <strain evidence="5">91001</strain>
    </source>
</reference>
<evidence type="ECO:0000256" key="2">
    <source>
        <dbReference type="ARBA" id="ARBA00023002"/>
    </source>
</evidence>
<dbReference type="Proteomes" id="UP000001019">
    <property type="component" value="Chromosome"/>
</dbReference>
<dbReference type="PIR" id="AE0196">
    <property type="entry name" value="AE0196"/>
</dbReference>
<dbReference type="Proteomes" id="UP000002490">
    <property type="component" value="Chromosome"/>
</dbReference>
<dbReference type="EMBL" id="AE009952">
    <property type="protein sequence ID" value="AAM85337.1"/>
    <property type="molecule type" value="Genomic_DNA"/>
</dbReference>
<dbReference type="InterPro" id="IPR046346">
    <property type="entry name" value="Aminoacid_DH-like_N_sf"/>
</dbReference>
<accession>Q0WGG7</accession>
<dbReference type="Gene3D" id="3.40.50.10860">
    <property type="entry name" value="Leucine Dehydrogenase, chain A, domain 1"/>
    <property type="match status" value="1"/>
</dbReference>
<evidence type="ECO:0000313" key="5">
    <source>
        <dbReference type="EMBL" id="AAS62450.1"/>
    </source>
</evidence>
<feature type="domain" description="Shikimate dehydrogenase substrate binding N-terminal" evidence="3">
    <location>
        <begin position="46"/>
        <end position="113"/>
    </location>
</feature>
<dbReference type="EnsemblBacteria" id="AAS62450">
    <property type="protein sequence ID" value="AAS62450"/>
    <property type="gene ID" value="YP_2244"/>
</dbReference>
<dbReference type="CDD" id="cd01065">
    <property type="entry name" value="NAD_bind_Shikimate_DH"/>
    <property type="match status" value="1"/>
</dbReference>
<dbReference type="InterPro" id="IPR036291">
    <property type="entry name" value="NAD(P)-bd_dom_sf"/>
</dbReference>